<sequence>MGATAIFSLLTVAVFAQSTFAYELLLGSRADYNALCTSPENNQVVGLPASACDLTKYIVCWKGQAAVVMDCQVGYRFNNRTTWCELKENVPLPNGCSETTVPKTPTTCEQNGPGYMPAPNTCKFYVWCVQGGYNYTLPCPKLSFFIHRLATFVYITEPYRYQMLDSEYDECMRKDPYTVDEIEGRTTTRRA</sequence>
<evidence type="ECO:0000256" key="1">
    <source>
        <dbReference type="SAM" id="SignalP"/>
    </source>
</evidence>
<evidence type="ECO:0000259" key="2">
    <source>
        <dbReference type="PROSITE" id="PS50940"/>
    </source>
</evidence>
<dbReference type="Gene3D" id="2.170.140.10">
    <property type="entry name" value="Chitin binding domain"/>
    <property type="match status" value="1"/>
</dbReference>
<dbReference type="Pfam" id="PF01607">
    <property type="entry name" value="CBM_14"/>
    <property type="match status" value="1"/>
</dbReference>
<dbReference type="AlphaFoldDB" id="A0AAV2H020"/>
<feature type="chain" id="PRO_5043359902" description="Chitin-binding type-2 domain-containing protein" evidence="1">
    <location>
        <begin position="22"/>
        <end position="191"/>
    </location>
</feature>
<comment type="caution">
    <text evidence="3">The sequence shown here is derived from an EMBL/GenBank/DDBJ whole genome shotgun (WGS) entry which is preliminary data.</text>
</comment>
<dbReference type="EMBL" id="CAXITT010000011">
    <property type="protein sequence ID" value="CAL1527004.1"/>
    <property type="molecule type" value="Genomic_DNA"/>
</dbReference>
<protein>
    <recommendedName>
        <fullName evidence="2">Chitin-binding type-2 domain-containing protein</fullName>
    </recommendedName>
</protein>
<feature type="signal peptide" evidence="1">
    <location>
        <begin position="1"/>
        <end position="21"/>
    </location>
</feature>
<proteinExistence type="predicted"/>
<reference evidence="3 4" key="1">
    <citation type="submission" date="2024-04" db="EMBL/GenBank/DDBJ databases">
        <authorList>
            <consortium name="Genoscope - CEA"/>
            <person name="William W."/>
        </authorList>
    </citation>
    <scope>NUCLEOTIDE SEQUENCE [LARGE SCALE GENOMIC DNA]</scope>
</reference>
<gene>
    <name evidence="3" type="ORF">GSLYS_00001181001</name>
</gene>
<dbReference type="InterPro" id="IPR036508">
    <property type="entry name" value="Chitin-bd_dom_sf"/>
</dbReference>
<dbReference type="InterPro" id="IPR002557">
    <property type="entry name" value="Chitin-bd_dom"/>
</dbReference>
<keyword evidence="1" id="KW-0732">Signal</keyword>
<feature type="domain" description="Chitin-binding type-2" evidence="2">
    <location>
        <begin position="105"/>
        <end position="145"/>
    </location>
</feature>
<dbReference type="Proteomes" id="UP001497497">
    <property type="component" value="Unassembled WGS sequence"/>
</dbReference>
<organism evidence="3 4">
    <name type="scientific">Lymnaea stagnalis</name>
    <name type="common">Great pond snail</name>
    <name type="synonym">Helix stagnalis</name>
    <dbReference type="NCBI Taxonomy" id="6523"/>
    <lineage>
        <taxon>Eukaryota</taxon>
        <taxon>Metazoa</taxon>
        <taxon>Spiralia</taxon>
        <taxon>Lophotrochozoa</taxon>
        <taxon>Mollusca</taxon>
        <taxon>Gastropoda</taxon>
        <taxon>Heterobranchia</taxon>
        <taxon>Euthyneura</taxon>
        <taxon>Panpulmonata</taxon>
        <taxon>Hygrophila</taxon>
        <taxon>Lymnaeoidea</taxon>
        <taxon>Lymnaeidae</taxon>
        <taxon>Lymnaea</taxon>
    </lineage>
</organism>
<dbReference type="GO" id="GO:0008061">
    <property type="term" value="F:chitin binding"/>
    <property type="evidence" value="ECO:0007669"/>
    <property type="project" value="InterPro"/>
</dbReference>
<dbReference type="PROSITE" id="PS50940">
    <property type="entry name" value="CHIT_BIND_II"/>
    <property type="match status" value="2"/>
</dbReference>
<feature type="domain" description="Chitin-binding type-2" evidence="2">
    <location>
        <begin position="33"/>
        <end position="98"/>
    </location>
</feature>
<keyword evidence="4" id="KW-1185">Reference proteome</keyword>
<dbReference type="SUPFAM" id="SSF57625">
    <property type="entry name" value="Invertebrate chitin-binding proteins"/>
    <property type="match status" value="2"/>
</dbReference>
<accession>A0AAV2H020</accession>
<evidence type="ECO:0000313" key="4">
    <source>
        <dbReference type="Proteomes" id="UP001497497"/>
    </source>
</evidence>
<evidence type="ECO:0000313" key="3">
    <source>
        <dbReference type="EMBL" id="CAL1527004.1"/>
    </source>
</evidence>
<dbReference type="GO" id="GO:0005576">
    <property type="term" value="C:extracellular region"/>
    <property type="evidence" value="ECO:0007669"/>
    <property type="project" value="InterPro"/>
</dbReference>
<name>A0AAV2H020_LYMST</name>